<keyword evidence="1" id="KW-0646">Protease inhibitor</keyword>
<dbReference type="InterPro" id="IPR036186">
    <property type="entry name" value="Serpin_sf"/>
</dbReference>
<dbReference type="GO" id="GO:0002253">
    <property type="term" value="P:activation of immune response"/>
    <property type="evidence" value="ECO:0007669"/>
    <property type="project" value="Ensembl"/>
</dbReference>
<dbReference type="GO" id="GO:0004867">
    <property type="term" value="F:serine-type endopeptidase inhibitor activity"/>
    <property type="evidence" value="ECO:0007669"/>
    <property type="project" value="UniProtKB-KW"/>
</dbReference>
<dbReference type="PANTHER" id="PTHR11461:SF204">
    <property type="entry name" value="SERPIN B6"/>
    <property type="match status" value="1"/>
</dbReference>
<gene>
    <name evidence="4" type="primary">HMSD</name>
</gene>
<dbReference type="Ensembl" id="ENSPPYT00000062123.1">
    <property type="protein sequence ID" value="ENSPPYP00000028817.1"/>
    <property type="gene ID" value="ENSPPYG00000035474.1"/>
</dbReference>
<evidence type="ECO:0000256" key="1">
    <source>
        <dbReference type="ARBA" id="ARBA00022690"/>
    </source>
</evidence>
<dbReference type="OMA" id="TTRVNSW"/>
<dbReference type="GeneTree" id="ENSGT00940000154519"/>
<dbReference type="GO" id="GO:0005737">
    <property type="term" value="C:cytoplasm"/>
    <property type="evidence" value="ECO:0007669"/>
    <property type="project" value="TreeGrafter"/>
</dbReference>
<evidence type="ECO:0000256" key="2">
    <source>
        <dbReference type="ARBA" id="ARBA00022900"/>
    </source>
</evidence>
<reference evidence="4 5" key="1">
    <citation type="submission" date="2008-02" db="EMBL/GenBank/DDBJ databases">
        <title>A 6x draft sequence assembly of the Pongo pygmaeus abelii genome.</title>
        <authorList>
            <person name="Wilson R.K."/>
            <person name="Mardis E."/>
        </authorList>
    </citation>
    <scope>NUCLEOTIDE SEQUENCE [LARGE SCALE GENOMIC DNA]</scope>
</reference>
<evidence type="ECO:0000313" key="5">
    <source>
        <dbReference type="Proteomes" id="UP000001595"/>
    </source>
</evidence>
<dbReference type="InterPro" id="IPR042178">
    <property type="entry name" value="Serpin_sf_1"/>
</dbReference>
<dbReference type="Gene3D" id="3.30.497.10">
    <property type="entry name" value="Antithrombin, subunit I, domain 2"/>
    <property type="match status" value="1"/>
</dbReference>
<dbReference type="InterPro" id="IPR000215">
    <property type="entry name" value="Serpin_fam"/>
</dbReference>
<dbReference type="AlphaFoldDB" id="A0A8I5YKF9"/>
<accession>A0A8I5YKF9</accession>
<dbReference type="PANTHER" id="PTHR11461">
    <property type="entry name" value="SERINE PROTEASE INHIBITOR, SERPIN"/>
    <property type="match status" value="1"/>
</dbReference>
<dbReference type="GO" id="GO:0005615">
    <property type="term" value="C:extracellular space"/>
    <property type="evidence" value="ECO:0007669"/>
    <property type="project" value="InterPro"/>
</dbReference>
<organism evidence="4 5">
    <name type="scientific">Pongo abelii</name>
    <name type="common">Sumatran orangutan</name>
    <name type="synonym">Pongo pygmaeus abelii</name>
    <dbReference type="NCBI Taxonomy" id="9601"/>
    <lineage>
        <taxon>Eukaryota</taxon>
        <taxon>Metazoa</taxon>
        <taxon>Chordata</taxon>
        <taxon>Craniata</taxon>
        <taxon>Vertebrata</taxon>
        <taxon>Euteleostomi</taxon>
        <taxon>Mammalia</taxon>
        <taxon>Eutheria</taxon>
        <taxon>Euarchontoglires</taxon>
        <taxon>Primates</taxon>
        <taxon>Haplorrhini</taxon>
        <taxon>Catarrhini</taxon>
        <taxon>Hominidae</taxon>
        <taxon>Pongo</taxon>
    </lineage>
</organism>
<protein>
    <submittedName>
        <fullName evidence="4">Histocompatibility minor serpin domain containing</fullName>
    </submittedName>
</protein>
<proteinExistence type="predicted"/>
<dbReference type="Pfam" id="PF00079">
    <property type="entry name" value="Serpin"/>
    <property type="match status" value="1"/>
</dbReference>
<reference evidence="4" key="2">
    <citation type="submission" date="2025-08" db="UniProtKB">
        <authorList>
            <consortium name="Ensembl"/>
        </authorList>
    </citation>
    <scope>IDENTIFICATION</scope>
</reference>
<keyword evidence="2" id="KW-0722">Serine protease inhibitor</keyword>
<dbReference type="SUPFAM" id="SSF56574">
    <property type="entry name" value="Serpins"/>
    <property type="match status" value="1"/>
</dbReference>
<sequence length="138" mass="15206">MSMSSALAMVFMGAKGNTAAQMSQALCFSKIGGEDGDIRGFQSLLVAVNRTDTEYVLRTANGLFGEKSYDFLTGFTDSCGKFYQAMIKQLDFVNDTEKSTTRVNSWVADKTKGENILLFCFDKILNSFIVSSLQNCQI</sequence>
<dbReference type="InterPro" id="IPR023796">
    <property type="entry name" value="Serpin_dom"/>
</dbReference>
<keyword evidence="5" id="KW-1185">Reference proteome</keyword>
<feature type="domain" description="Serpin" evidence="3">
    <location>
        <begin position="1"/>
        <end position="114"/>
    </location>
</feature>
<reference evidence="4" key="3">
    <citation type="submission" date="2025-09" db="UniProtKB">
        <authorList>
            <consortium name="Ensembl"/>
        </authorList>
    </citation>
    <scope>IDENTIFICATION</scope>
</reference>
<evidence type="ECO:0000259" key="3">
    <source>
        <dbReference type="Pfam" id="PF00079"/>
    </source>
</evidence>
<dbReference type="Proteomes" id="UP000001595">
    <property type="component" value="Chromosome 18"/>
</dbReference>
<name>A0A8I5YKF9_PONAB</name>
<evidence type="ECO:0000313" key="4">
    <source>
        <dbReference type="Ensembl" id="ENSPPYP00000028817.1"/>
    </source>
</evidence>